<dbReference type="SUPFAM" id="SSF103473">
    <property type="entry name" value="MFS general substrate transporter"/>
    <property type="match status" value="1"/>
</dbReference>
<dbReference type="Gene3D" id="1.20.1250.20">
    <property type="entry name" value="MFS general substrate transporter like domains"/>
    <property type="match status" value="2"/>
</dbReference>
<protein>
    <submittedName>
        <fullName evidence="8">Major facilitator superfamily domain containing 6-like</fullName>
    </submittedName>
</protein>
<dbReference type="AlphaFoldDB" id="A0A8C6TF33"/>
<feature type="domain" description="Major facilitator superfamily associated" evidence="7">
    <location>
        <begin position="18"/>
        <end position="499"/>
    </location>
</feature>
<evidence type="ECO:0000313" key="8">
    <source>
        <dbReference type="Ensembl" id="ENSNMLP00000019362.1"/>
    </source>
</evidence>
<feature type="transmembrane region" description="Helical" evidence="6">
    <location>
        <begin position="50"/>
        <end position="69"/>
    </location>
</feature>
<evidence type="ECO:0000313" key="9">
    <source>
        <dbReference type="Proteomes" id="UP000694523"/>
    </source>
</evidence>
<feature type="transmembrane region" description="Helical" evidence="6">
    <location>
        <begin position="295"/>
        <end position="319"/>
    </location>
</feature>
<keyword evidence="9" id="KW-1185">Reference proteome</keyword>
<dbReference type="InterPro" id="IPR036259">
    <property type="entry name" value="MFS_trans_sf"/>
</dbReference>
<evidence type="ECO:0000256" key="2">
    <source>
        <dbReference type="ARBA" id="ARBA00005241"/>
    </source>
</evidence>
<feature type="transmembrane region" description="Helical" evidence="6">
    <location>
        <begin position="407"/>
        <end position="429"/>
    </location>
</feature>
<dbReference type="PANTHER" id="PTHR16172:SF41">
    <property type="entry name" value="MAJOR FACILITATOR SUPERFAMILY DOMAIN-CONTAINING PROTEIN 6-LIKE"/>
    <property type="match status" value="1"/>
</dbReference>
<feature type="transmembrane region" description="Helical" evidence="6">
    <location>
        <begin position="266"/>
        <end position="289"/>
    </location>
</feature>
<feature type="transmembrane region" description="Helical" evidence="6">
    <location>
        <begin position="340"/>
        <end position="363"/>
    </location>
</feature>
<feature type="transmembrane region" description="Helical" evidence="6">
    <location>
        <begin position="12"/>
        <end position="38"/>
    </location>
</feature>
<dbReference type="Ensembl" id="ENSNMLT00000021757.1">
    <property type="protein sequence ID" value="ENSNMLP00000019362.1"/>
    <property type="gene ID" value="ENSNMLG00000012712.1"/>
</dbReference>
<sequence length="569" mass="62668">MRRNRQINVARALALAGAFNFLISAAKACLLPFLTLYLRHLGLSPTETGLVMGTKHFIALVWSPITGLLSKHYDKRRVLINSCLVASAVVSLVIPFIPPADVHKLDCNDHISVISPTQSSMDTRKTEAHLMTYSNLKITNPTFASVEMPNGSQEVYHLSLSSNGNQSLSIVTTIQAMKEKRSIVGLQNNSNKKSKLSDSTESSFDFISSLKVMDIQHQLFFLILIIISVFTATVAPLEWTADDGLYEYLDFADASDRYSSSKTWSLIGATFGVGGAGILVSQLSCLIAAETPRSVVHFVCFSVIALVTIPVASFLPFYLNRKRTRPNGLVKGLQLVRGSIRALLCAITILLVGMVISAVENFLLWEMQDNGSNELHMGLSLAFGLISQAAFPFCGVKISKFLSSGRLLTLSAAIVAVQSFYFSFLWGPWAVLPAQILNTLSFGGLWWAVQVQCDDIAILGTERSVTRVYNALCLDLGRTLGSIIGGLSVQKFGIAWMFRGAAVVLIIWCIILPLLQMKAPRQRRINYSRLLAADASEASESESEQERDWLDKAMQDDKCNYNNGRRMHH</sequence>
<reference evidence="8" key="2">
    <citation type="submission" date="2025-09" db="UniProtKB">
        <authorList>
            <consortium name="Ensembl"/>
        </authorList>
    </citation>
    <scope>IDENTIFICATION</scope>
</reference>
<keyword evidence="5 6" id="KW-0472">Membrane</keyword>
<evidence type="ECO:0000256" key="6">
    <source>
        <dbReference type="SAM" id="Phobius"/>
    </source>
</evidence>
<evidence type="ECO:0000256" key="4">
    <source>
        <dbReference type="ARBA" id="ARBA00022989"/>
    </source>
</evidence>
<evidence type="ECO:0000256" key="3">
    <source>
        <dbReference type="ARBA" id="ARBA00022692"/>
    </source>
</evidence>
<feature type="transmembrane region" description="Helical" evidence="6">
    <location>
        <begin position="496"/>
        <end position="515"/>
    </location>
</feature>
<evidence type="ECO:0000259" key="7">
    <source>
        <dbReference type="Pfam" id="PF12832"/>
    </source>
</evidence>
<dbReference type="PANTHER" id="PTHR16172">
    <property type="entry name" value="MAJOR FACILITATOR SUPERFAMILY DOMAIN-CONTAINING PROTEIN 6-LIKE"/>
    <property type="match status" value="1"/>
</dbReference>
<reference evidence="8" key="1">
    <citation type="submission" date="2025-08" db="UniProtKB">
        <authorList>
            <consortium name="Ensembl"/>
        </authorList>
    </citation>
    <scope>IDENTIFICATION</scope>
</reference>
<dbReference type="Proteomes" id="UP000694523">
    <property type="component" value="Unplaced"/>
</dbReference>
<keyword evidence="3 6" id="KW-0812">Transmembrane</keyword>
<organism evidence="8 9">
    <name type="scientific">Neogobius melanostomus</name>
    <name type="common">round goby</name>
    <dbReference type="NCBI Taxonomy" id="47308"/>
    <lineage>
        <taxon>Eukaryota</taxon>
        <taxon>Metazoa</taxon>
        <taxon>Chordata</taxon>
        <taxon>Craniata</taxon>
        <taxon>Vertebrata</taxon>
        <taxon>Euteleostomi</taxon>
        <taxon>Actinopterygii</taxon>
        <taxon>Neopterygii</taxon>
        <taxon>Teleostei</taxon>
        <taxon>Neoteleostei</taxon>
        <taxon>Acanthomorphata</taxon>
        <taxon>Gobiaria</taxon>
        <taxon>Gobiiformes</taxon>
        <taxon>Gobioidei</taxon>
        <taxon>Gobiidae</taxon>
        <taxon>Benthophilinae</taxon>
        <taxon>Neogobiini</taxon>
        <taxon>Neogobius</taxon>
    </lineage>
</organism>
<comment type="subcellular location">
    <subcellularLocation>
        <location evidence="1">Membrane</location>
        <topology evidence="1">Multi-pass membrane protein</topology>
    </subcellularLocation>
</comment>
<keyword evidence="4 6" id="KW-1133">Transmembrane helix</keyword>
<dbReference type="InterPro" id="IPR024989">
    <property type="entry name" value="MFS_assoc_dom"/>
</dbReference>
<dbReference type="GO" id="GO:0016020">
    <property type="term" value="C:membrane"/>
    <property type="evidence" value="ECO:0007669"/>
    <property type="project" value="UniProtKB-SubCell"/>
</dbReference>
<feature type="transmembrane region" description="Helical" evidence="6">
    <location>
        <begin position="375"/>
        <end position="395"/>
    </location>
</feature>
<evidence type="ECO:0000256" key="1">
    <source>
        <dbReference type="ARBA" id="ARBA00004141"/>
    </source>
</evidence>
<evidence type="ECO:0000256" key="5">
    <source>
        <dbReference type="ARBA" id="ARBA00023136"/>
    </source>
</evidence>
<name>A0A8C6TF33_9GOBI</name>
<feature type="transmembrane region" description="Helical" evidence="6">
    <location>
        <begin position="219"/>
        <end position="237"/>
    </location>
</feature>
<accession>A0A8C6TF33</accession>
<proteinExistence type="inferred from homology"/>
<dbReference type="InterPro" id="IPR051717">
    <property type="entry name" value="MFS_MFSD6"/>
</dbReference>
<comment type="similarity">
    <text evidence="2">Belongs to the major facilitator superfamily. MFSD6 family.</text>
</comment>
<dbReference type="Pfam" id="PF12832">
    <property type="entry name" value="MFS_1_like"/>
    <property type="match status" value="1"/>
</dbReference>
<feature type="transmembrane region" description="Helical" evidence="6">
    <location>
        <begin position="78"/>
        <end position="97"/>
    </location>
</feature>